<feature type="chain" id="PRO_5034506135" evidence="1">
    <location>
        <begin position="24"/>
        <end position="67"/>
    </location>
</feature>
<dbReference type="Pfam" id="PF03762">
    <property type="entry name" value="VOMI"/>
    <property type="match status" value="1"/>
</dbReference>
<feature type="signal peptide" evidence="1">
    <location>
        <begin position="1"/>
        <end position="23"/>
    </location>
</feature>
<gene>
    <name evidence="2" type="primary">VMO1</name>
</gene>
<organism evidence="2 3">
    <name type="scientific">Panthera tigris altaica</name>
    <name type="common">Siberian tiger</name>
    <dbReference type="NCBI Taxonomy" id="74533"/>
    <lineage>
        <taxon>Eukaryota</taxon>
        <taxon>Metazoa</taxon>
        <taxon>Chordata</taxon>
        <taxon>Craniata</taxon>
        <taxon>Vertebrata</taxon>
        <taxon>Euteleostomi</taxon>
        <taxon>Mammalia</taxon>
        <taxon>Eutheria</taxon>
        <taxon>Laurasiatheria</taxon>
        <taxon>Carnivora</taxon>
        <taxon>Feliformia</taxon>
        <taxon>Felidae</taxon>
        <taxon>Pantherinae</taxon>
        <taxon>Panthera</taxon>
    </lineage>
</organism>
<keyword evidence="1" id="KW-0732">Signal</keyword>
<evidence type="ECO:0000313" key="2">
    <source>
        <dbReference type="Ensembl" id="ENSPTIP00000001450.1"/>
    </source>
</evidence>
<evidence type="ECO:0000256" key="1">
    <source>
        <dbReference type="SAM" id="SignalP"/>
    </source>
</evidence>
<accession>A0A8C9M1G8</accession>
<dbReference type="Gene3D" id="2.100.10.20">
    <property type="entry name" value="Vitelline membrane outer layer protein I (VOMI)"/>
    <property type="match status" value="1"/>
</dbReference>
<dbReference type="GeneTree" id="ENSGT00390000009313"/>
<dbReference type="InterPro" id="IPR036706">
    <property type="entry name" value="VOMI_sf"/>
</dbReference>
<dbReference type="Proteomes" id="UP000675900">
    <property type="component" value="Unassembled WGS sequence"/>
</dbReference>
<dbReference type="InterPro" id="IPR005515">
    <property type="entry name" value="VOMI"/>
</dbReference>
<evidence type="ECO:0000313" key="3">
    <source>
        <dbReference type="Proteomes" id="UP000675900"/>
    </source>
</evidence>
<dbReference type="Ensembl" id="ENSPTIT00000004106.1">
    <property type="protein sequence ID" value="ENSPTIP00000001450.1"/>
    <property type="gene ID" value="ENSPTIG00000003677.1"/>
</dbReference>
<sequence>MDKGASAKLLLLLWATCYGHATADHLSGYTSVIEVANGGPWGDWAWPEMCPDGFFASGFSLKVGRVE</sequence>
<name>A0A8C9M1G8_PANTA</name>
<protein>
    <submittedName>
        <fullName evidence="2">Vitelline membrane outer layer 1 homolog</fullName>
    </submittedName>
</protein>
<reference evidence="2" key="1">
    <citation type="submission" date="2025-08" db="UniProtKB">
        <authorList>
            <consortium name="Ensembl"/>
        </authorList>
    </citation>
    <scope>IDENTIFICATION</scope>
</reference>
<proteinExistence type="predicted"/>
<keyword evidence="3" id="KW-1185">Reference proteome</keyword>
<dbReference type="AlphaFoldDB" id="A0A8C9M1G8"/>
<dbReference type="SUPFAM" id="SSF51092">
    <property type="entry name" value="Vitelline membrane outer protein-I (VMO-I)"/>
    <property type="match status" value="1"/>
</dbReference>
<reference evidence="2" key="2">
    <citation type="submission" date="2025-09" db="UniProtKB">
        <authorList>
            <consortium name="Ensembl"/>
        </authorList>
    </citation>
    <scope>IDENTIFICATION</scope>
</reference>